<keyword evidence="2" id="KW-1185">Reference proteome</keyword>
<dbReference type="RefSeq" id="XP_009542368.1">
    <property type="nucleotide sequence ID" value="XM_009544073.1"/>
</dbReference>
<evidence type="ECO:0000313" key="2">
    <source>
        <dbReference type="Proteomes" id="UP000030671"/>
    </source>
</evidence>
<dbReference type="InParanoid" id="W4KKB8"/>
<reference evidence="1 2" key="1">
    <citation type="journal article" date="2012" name="New Phytol.">
        <title>Insight into trade-off between wood decay and parasitism from the genome of a fungal forest pathogen.</title>
        <authorList>
            <person name="Olson A."/>
            <person name="Aerts A."/>
            <person name="Asiegbu F."/>
            <person name="Belbahri L."/>
            <person name="Bouzid O."/>
            <person name="Broberg A."/>
            <person name="Canback B."/>
            <person name="Coutinho P.M."/>
            <person name="Cullen D."/>
            <person name="Dalman K."/>
            <person name="Deflorio G."/>
            <person name="van Diepen L.T."/>
            <person name="Dunand C."/>
            <person name="Duplessis S."/>
            <person name="Durling M."/>
            <person name="Gonthier P."/>
            <person name="Grimwood J."/>
            <person name="Fossdal C.G."/>
            <person name="Hansson D."/>
            <person name="Henrissat B."/>
            <person name="Hietala A."/>
            <person name="Himmelstrand K."/>
            <person name="Hoffmeister D."/>
            <person name="Hogberg N."/>
            <person name="James T.Y."/>
            <person name="Karlsson M."/>
            <person name="Kohler A."/>
            <person name="Kues U."/>
            <person name="Lee Y.H."/>
            <person name="Lin Y.C."/>
            <person name="Lind M."/>
            <person name="Lindquist E."/>
            <person name="Lombard V."/>
            <person name="Lucas S."/>
            <person name="Lunden K."/>
            <person name="Morin E."/>
            <person name="Murat C."/>
            <person name="Park J."/>
            <person name="Raffaello T."/>
            <person name="Rouze P."/>
            <person name="Salamov A."/>
            <person name="Schmutz J."/>
            <person name="Solheim H."/>
            <person name="Stahlberg J."/>
            <person name="Velez H."/>
            <person name="de Vries R.P."/>
            <person name="Wiebenga A."/>
            <person name="Woodward S."/>
            <person name="Yakovlev I."/>
            <person name="Garbelotto M."/>
            <person name="Martin F."/>
            <person name="Grigoriev I.V."/>
            <person name="Stenlid J."/>
        </authorList>
    </citation>
    <scope>NUCLEOTIDE SEQUENCE [LARGE SCALE GENOMIC DNA]</scope>
    <source>
        <strain evidence="1 2">TC 32-1</strain>
    </source>
</reference>
<protein>
    <submittedName>
        <fullName evidence="1">Uncharacterized protein</fullName>
    </submittedName>
</protein>
<dbReference type="HOGENOM" id="CLU_679818_0_0_1"/>
<accession>W4KKB8</accession>
<name>W4KKB8_HETIT</name>
<dbReference type="AlphaFoldDB" id="W4KKB8"/>
<gene>
    <name evidence="1" type="ORF">HETIRDRAFT_100836</name>
</gene>
<dbReference type="EMBL" id="KI925455">
    <property type="protein sequence ID" value="ETW85516.1"/>
    <property type="molecule type" value="Genomic_DNA"/>
</dbReference>
<organism evidence="1 2">
    <name type="scientific">Heterobasidion irregulare (strain TC 32-1)</name>
    <dbReference type="NCBI Taxonomy" id="747525"/>
    <lineage>
        <taxon>Eukaryota</taxon>
        <taxon>Fungi</taxon>
        <taxon>Dikarya</taxon>
        <taxon>Basidiomycota</taxon>
        <taxon>Agaricomycotina</taxon>
        <taxon>Agaricomycetes</taxon>
        <taxon>Russulales</taxon>
        <taxon>Bondarzewiaceae</taxon>
        <taxon>Heterobasidion</taxon>
        <taxon>Heterobasidion annosum species complex</taxon>
    </lineage>
</organism>
<sequence>MCASKRNVSESLENTINKFKTITTLLTAVLYLRGHNTSLSQTWTAYQRQDTEKPLTQHRLLDHLATVLVRDREVVAVAAGRERNTDISRAHTRDALSLSLIISVSHQGDTDIPVEGAEGAGTRYTTLSRDPQGKSNILEEEGDTDIDNADLLEAVGSTTLDAYNLRRQVVVLHAVDRLVGATPNFQDITHTVISVEHLGTDMWHWEDVVKEILVEDDAVRVETVLTQLRSLMQQDGMDAGGSIRRMCEGLLSPTPVFLGCVHCEGGLASILDERNLDKGLLDLNQVALHQELDDVQGVNLENYLSSHLPMPILTWRFTEQDGSARTSGWRNHITNIHEKAEIYFKAKLLDSIDALLKDKQQHVRTDSAQTDDYRSDADRKSQEVLRAKQMIDYDNLSADHSLWIH</sequence>
<evidence type="ECO:0000313" key="1">
    <source>
        <dbReference type="EMBL" id="ETW85516.1"/>
    </source>
</evidence>
<dbReference type="KEGG" id="hir:HETIRDRAFT_100836"/>
<proteinExistence type="predicted"/>
<dbReference type="Proteomes" id="UP000030671">
    <property type="component" value="Unassembled WGS sequence"/>
</dbReference>
<dbReference type="GeneID" id="20665711"/>